<sequence>MSASDPILTGGGVACAEQRWNEAQLLQPPTNPVARLWHYDAPAVVLGCSQRRLLATVDDRCELPVLLRDAGGGAVLVGPWMLGLSVALPAAHELVRGGPVPAYRWLGEALAGVLRRFGIAATALAPTALAASRADDPLAWACYGGLSPWEVVAQEKKLVGLAQVRRRTGVLLVGGLLLAPPPWALLCRVLGRPEADARALAARTTSVQETAGRDVPVQALAKAVEQALLQAWQPPAATARQPASPSDLDWACAGA</sequence>
<dbReference type="PANTHER" id="PTHR43679">
    <property type="entry name" value="OCTANOYLTRANSFERASE LIPM-RELATED"/>
    <property type="match status" value="1"/>
</dbReference>
<dbReference type="PANTHER" id="PTHR43679:SF2">
    <property type="entry name" value="OCTANOYL-[GCVH]:PROTEIN N-OCTANOYLTRANSFERASE"/>
    <property type="match status" value="1"/>
</dbReference>
<gene>
    <name evidence="2" type="ORF">SM757_09865</name>
</gene>
<dbReference type="InterPro" id="IPR050664">
    <property type="entry name" value="Octanoyltrans_LipM/LipL"/>
</dbReference>
<protein>
    <submittedName>
        <fullName evidence="2">Ligase</fullName>
    </submittedName>
</protein>
<dbReference type="Proteomes" id="UP001293718">
    <property type="component" value="Unassembled WGS sequence"/>
</dbReference>
<dbReference type="GO" id="GO:0016874">
    <property type="term" value="F:ligase activity"/>
    <property type="evidence" value="ECO:0007669"/>
    <property type="project" value="UniProtKB-KW"/>
</dbReference>
<proteinExistence type="predicted"/>
<accession>A0ABU5IEA7</accession>
<comment type="caution">
    <text evidence="2">The sequence shown here is derived from an EMBL/GenBank/DDBJ whole genome shotgun (WGS) entry which is preliminary data.</text>
</comment>
<dbReference type="EMBL" id="JAXOJX010000012">
    <property type="protein sequence ID" value="MDZ5456876.1"/>
    <property type="molecule type" value="Genomic_DNA"/>
</dbReference>
<dbReference type="RefSeq" id="WP_322465312.1">
    <property type="nucleotide sequence ID" value="NZ_JAXOJX010000012.1"/>
</dbReference>
<dbReference type="SUPFAM" id="SSF55681">
    <property type="entry name" value="Class II aaRS and biotin synthetases"/>
    <property type="match status" value="1"/>
</dbReference>
<keyword evidence="3" id="KW-1185">Reference proteome</keyword>
<reference evidence="2 3" key="1">
    <citation type="submission" date="2023-11" db="EMBL/GenBank/DDBJ databases">
        <title>Draft genome of Azohydromonas lata strain H1 (DSM1123), a polyhydroxyalkanoate producer.</title>
        <authorList>
            <person name="Traversa D."/>
            <person name="D'Addabbo P."/>
            <person name="Pazzani C."/>
            <person name="Manzari C."/>
            <person name="Chiara M."/>
            <person name="Scrascia M."/>
        </authorList>
    </citation>
    <scope>NUCLEOTIDE SEQUENCE [LARGE SCALE GENOMIC DNA]</scope>
    <source>
        <strain evidence="2 3">H1</strain>
    </source>
</reference>
<feature type="domain" description="BPL/LPL catalytic" evidence="1">
    <location>
        <begin position="28"/>
        <end position="236"/>
    </location>
</feature>
<keyword evidence="2" id="KW-0436">Ligase</keyword>
<dbReference type="PROSITE" id="PS51733">
    <property type="entry name" value="BPL_LPL_CATALYTIC"/>
    <property type="match status" value="1"/>
</dbReference>
<dbReference type="InterPro" id="IPR045864">
    <property type="entry name" value="aa-tRNA-synth_II/BPL/LPL"/>
</dbReference>
<dbReference type="Pfam" id="PF21948">
    <property type="entry name" value="LplA-B_cat"/>
    <property type="match status" value="1"/>
</dbReference>
<evidence type="ECO:0000259" key="1">
    <source>
        <dbReference type="PROSITE" id="PS51733"/>
    </source>
</evidence>
<evidence type="ECO:0000313" key="3">
    <source>
        <dbReference type="Proteomes" id="UP001293718"/>
    </source>
</evidence>
<organism evidence="2 3">
    <name type="scientific">Azohydromonas lata</name>
    <dbReference type="NCBI Taxonomy" id="45677"/>
    <lineage>
        <taxon>Bacteria</taxon>
        <taxon>Pseudomonadati</taxon>
        <taxon>Pseudomonadota</taxon>
        <taxon>Betaproteobacteria</taxon>
        <taxon>Burkholderiales</taxon>
        <taxon>Sphaerotilaceae</taxon>
        <taxon>Azohydromonas</taxon>
    </lineage>
</organism>
<evidence type="ECO:0000313" key="2">
    <source>
        <dbReference type="EMBL" id="MDZ5456876.1"/>
    </source>
</evidence>
<dbReference type="Gene3D" id="3.30.930.10">
    <property type="entry name" value="Bira Bifunctional Protein, Domain 2"/>
    <property type="match status" value="1"/>
</dbReference>
<name>A0ABU5IEA7_9BURK</name>
<dbReference type="InterPro" id="IPR004143">
    <property type="entry name" value="BPL_LPL_catalytic"/>
</dbReference>